<organism evidence="1 2">
    <name type="scientific">Neisseria sicca ATCC 29256</name>
    <dbReference type="NCBI Taxonomy" id="547045"/>
    <lineage>
        <taxon>Bacteria</taxon>
        <taxon>Pseudomonadati</taxon>
        <taxon>Pseudomonadota</taxon>
        <taxon>Betaproteobacteria</taxon>
        <taxon>Neisseriales</taxon>
        <taxon>Neisseriaceae</taxon>
        <taxon>Neisseria</taxon>
    </lineage>
</organism>
<evidence type="ECO:0000313" key="2">
    <source>
        <dbReference type="Proteomes" id="UP000005365"/>
    </source>
</evidence>
<keyword evidence="2" id="KW-1185">Reference proteome</keyword>
<accession>C6M349</accession>
<sequence length="55" mass="6468">MDYCIWERYSLKVKKAGPCRIQNPAYIERLNRVLLVPKIWTQPGFSDDLLTVTQV</sequence>
<evidence type="ECO:0000313" key="1">
    <source>
        <dbReference type="EMBL" id="EET45313.1"/>
    </source>
</evidence>
<reference evidence="1" key="1">
    <citation type="submission" date="2009-07" db="EMBL/GenBank/DDBJ databases">
        <authorList>
            <person name="Weinstock G."/>
            <person name="Sodergren E."/>
            <person name="Clifton S."/>
            <person name="Fulton L."/>
            <person name="Fulton B."/>
            <person name="Courtney L."/>
            <person name="Fronick C."/>
            <person name="Harrison M."/>
            <person name="Strong C."/>
            <person name="Farmer C."/>
            <person name="Delahaunty K."/>
            <person name="Markovic C."/>
            <person name="Hall O."/>
            <person name="Minx P."/>
            <person name="Tomlinson C."/>
            <person name="Mitreva M."/>
            <person name="Nelson J."/>
            <person name="Hou S."/>
            <person name="Wollam A."/>
            <person name="Pepin K.H."/>
            <person name="Johnson M."/>
            <person name="Bhonagiri V."/>
            <person name="Nash W.E."/>
            <person name="Warren W."/>
            <person name="Chinwalla A."/>
            <person name="Mardis E.R."/>
            <person name="Wilson R.K."/>
        </authorList>
    </citation>
    <scope>NUCLEOTIDE SEQUENCE [LARGE SCALE GENOMIC DNA]</scope>
    <source>
        <strain evidence="1">ATCC 29256</strain>
    </source>
</reference>
<proteinExistence type="predicted"/>
<comment type="caution">
    <text evidence="1">The sequence shown here is derived from an EMBL/GenBank/DDBJ whole genome shotgun (WGS) entry which is preliminary data.</text>
</comment>
<dbReference type="AlphaFoldDB" id="C6M349"/>
<name>C6M349_NEISI</name>
<dbReference type="EMBL" id="ACKO02000004">
    <property type="protein sequence ID" value="EET45313.1"/>
    <property type="molecule type" value="Genomic_DNA"/>
</dbReference>
<protein>
    <submittedName>
        <fullName evidence="1">Uncharacterized protein</fullName>
    </submittedName>
</protein>
<gene>
    <name evidence="1" type="ORF">NEISICOT_00940</name>
</gene>
<dbReference type="Proteomes" id="UP000005365">
    <property type="component" value="Unassembled WGS sequence"/>
</dbReference>